<gene>
    <name evidence="3" type="ORF">B0I71DRAFT_29404</name>
    <name evidence="2" type="ORF">YALI1_F13366g</name>
</gene>
<dbReference type="GO" id="GO:0003735">
    <property type="term" value="F:structural constituent of ribosome"/>
    <property type="evidence" value="ECO:0007669"/>
    <property type="project" value="InterPro"/>
</dbReference>
<dbReference type="Proteomes" id="UP000182444">
    <property type="component" value="Chromosome 1F"/>
</dbReference>
<evidence type="ECO:0000313" key="5">
    <source>
        <dbReference type="Proteomes" id="UP000256601"/>
    </source>
</evidence>
<dbReference type="EMBL" id="CP017558">
    <property type="protein sequence ID" value="AOW06923.1"/>
    <property type="molecule type" value="Genomic_DNA"/>
</dbReference>
<keyword evidence="1" id="KW-0689">Ribosomal protein</keyword>
<dbReference type="GO" id="GO:0032543">
    <property type="term" value="P:mitochondrial translation"/>
    <property type="evidence" value="ECO:0007669"/>
    <property type="project" value="InterPro"/>
</dbReference>
<sequence>MTAQKLPKLKYLRVKNLQTAEAPQAVQLLSRLLACWSSNGVNSEACKEIEQEFKMAACKSVKPVKQQDSINFHAKRLYPKMVPQGKNRR</sequence>
<comment type="function">
    <text evidence="1">Component of the mitochondrial ribosome (mitoribosome), a dedicated translation machinery responsible for the synthesis of mitochondrial genome-encoded proteins, including at least some of the essential transmembrane subunits of the mitochondrial respiratory chain. The mitoribosomes are attached to the mitochondrial inner membrane and translation products are cotranslationally integrated into the membrane.</text>
</comment>
<dbReference type="GeneID" id="2908976"/>
<dbReference type="PANTHER" id="PTHR28066:SF1">
    <property type="entry name" value="SMALL RIBOSOMAL SUBUNIT PROTEIN MS37"/>
    <property type="match status" value="1"/>
</dbReference>
<dbReference type="VEuPathDB" id="FungiDB:YALI0_F09768g"/>
<dbReference type="OrthoDB" id="2210at2759"/>
<dbReference type="KEGG" id="yli:2908976"/>
<keyword evidence="1" id="KW-0496">Mitochondrion</keyword>
<reference evidence="3 5" key="2">
    <citation type="submission" date="2018-07" db="EMBL/GenBank/DDBJ databases">
        <title>Draft Genome Assemblies for Five Robust Yarrowia lipolytica Strains Exhibiting High Lipid Production and Pentose Sugar Utilization and Sugar Alcohol Secretion from Undetoxified Lignocellulosic Biomass Hydrolysates.</title>
        <authorList>
            <consortium name="DOE Joint Genome Institute"/>
            <person name="Walker C."/>
            <person name="Ryu S."/>
            <person name="Na H."/>
            <person name="Zane M."/>
            <person name="LaButti K."/>
            <person name="Lipzen A."/>
            <person name="Haridas S."/>
            <person name="Barry K."/>
            <person name="Grigoriev I.V."/>
            <person name="Quarterman J."/>
            <person name="Slininger P."/>
            <person name="Dien B."/>
            <person name="Trinh C.T."/>
        </authorList>
    </citation>
    <scope>NUCLEOTIDE SEQUENCE [LARGE SCALE GENOMIC DNA]</scope>
    <source>
        <strain evidence="3 5">YB392</strain>
    </source>
</reference>
<evidence type="ECO:0000313" key="4">
    <source>
        <dbReference type="Proteomes" id="UP000182444"/>
    </source>
</evidence>
<evidence type="ECO:0000256" key="1">
    <source>
        <dbReference type="PIRNR" id="PIRNR037706"/>
    </source>
</evidence>
<dbReference type="VEuPathDB" id="FungiDB:YALI1_F13366g"/>
<comment type="similarity">
    <text evidence="1">Belongs to the mitochondrion-specific ribosomal protein mS37 family.</text>
</comment>
<dbReference type="Proteomes" id="UP000256601">
    <property type="component" value="Unassembled WGS sequence"/>
</dbReference>
<dbReference type="RefSeq" id="XP_505221.1">
    <property type="nucleotide sequence ID" value="XM_505221.1"/>
</dbReference>
<comment type="subunit">
    <text evidence="1">Component of the mitochondrial small ribosomal subunit.</text>
</comment>
<organism evidence="2 4">
    <name type="scientific">Yarrowia lipolytica</name>
    <name type="common">Candida lipolytica</name>
    <dbReference type="NCBI Taxonomy" id="4952"/>
    <lineage>
        <taxon>Eukaryota</taxon>
        <taxon>Fungi</taxon>
        <taxon>Dikarya</taxon>
        <taxon>Ascomycota</taxon>
        <taxon>Saccharomycotina</taxon>
        <taxon>Dipodascomycetes</taxon>
        <taxon>Dipodascales</taxon>
        <taxon>Dipodascales incertae sedis</taxon>
        <taxon>Yarrowia</taxon>
    </lineage>
</organism>
<proteinExistence type="inferred from homology"/>
<accession>A0A1D8NMT8</accession>
<dbReference type="InterPro" id="IPR017264">
    <property type="entry name" value="Ribosomal_mS37_fun"/>
</dbReference>
<dbReference type="EMBL" id="KZ857332">
    <property type="protein sequence ID" value="RDW26754.1"/>
    <property type="molecule type" value="Genomic_DNA"/>
</dbReference>
<evidence type="ECO:0000313" key="2">
    <source>
        <dbReference type="EMBL" id="AOW06923.1"/>
    </source>
</evidence>
<protein>
    <recommendedName>
        <fullName evidence="1">Small ribosomal subunit protein mS37</fullName>
    </recommendedName>
</protein>
<dbReference type="PANTHER" id="PTHR28066">
    <property type="entry name" value="37S RIBOSOMAL PROTEIN MRP10, MITOCHONDRIAL"/>
    <property type="match status" value="1"/>
</dbReference>
<dbReference type="AlphaFoldDB" id="A0A1D8NMT8"/>
<dbReference type="PIRSF" id="PIRSF037706">
    <property type="entry name" value="MRP10"/>
    <property type="match status" value="1"/>
</dbReference>
<dbReference type="GO" id="GO:0005763">
    <property type="term" value="C:mitochondrial small ribosomal subunit"/>
    <property type="evidence" value="ECO:0007669"/>
    <property type="project" value="TreeGrafter"/>
</dbReference>
<name>A0A1D8NMT8_YARLL</name>
<evidence type="ECO:0000313" key="3">
    <source>
        <dbReference type="EMBL" id="RDW26754.1"/>
    </source>
</evidence>
<keyword evidence="1" id="KW-0687">Ribonucleoprotein</keyword>
<comment type="subcellular location">
    <subcellularLocation>
        <location evidence="1">Mitochondrion</location>
    </subcellularLocation>
</comment>
<reference evidence="2 4" key="1">
    <citation type="journal article" date="2016" name="PLoS ONE">
        <title>Sequence Assembly of Yarrowia lipolytica Strain W29/CLIB89 Shows Transposable Element Diversity.</title>
        <authorList>
            <person name="Magnan C."/>
            <person name="Yu J."/>
            <person name="Chang I."/>
            <person name="Jahn E."/>
            <person name="Kanomata Y."/>
            <person name="Wu J."/>
            <person name="Zeller M."/>
            <person name="Oakes M."/>
            <person name="Baldi P."/>
            <person name="Sandmeyer S."/>
        </authorList>
    </citation>
    <scope>NUCLEOTIDE SEQUENCE [LARGE SCALE GENOMIC DNA]</scope>
    <source>
        <strain evidence="2">CLIB89</strain>
        <strain evidence="4">CLIB89(W29)</strain>
    </source>
</reference>